<reference evidence="3" key="1">
    <citation type="submission" date="2014-05" db="EMBL/GenBank/DDBJ databases">
        <authorList>
            <person name="Chronopoulou M."/>
        </authorList>
    </citation>
    <scope>NUCLEOTIDE SEQUENCE</scope>
    <source>
        <tissue evidence="3">Whole organism</tissue>
    </source>
</reference>
<dbReference type="AlphaFoldDB" id="A0A0K2SVD2"/>
<feature type="non-terminal residue" evidence="3">
    <location>
        <position position="358"/>
    </location>
</feature>
<evidence type="ECO:0000259" key="2">
    <source>
        <dbReference type="Pfam" id="PF12146"/>
    </source>
</evidence>
<dbReference type="Pfam" id="PF12146">
    <property type="entry name" value="Hydrolase_4"/>
    <property type="match status" value="1"/>
</dbReference>
<proteinExistence type="predicted"/>
<dbReference type="InterPro" id="IPR022742">
    <property type="entry name" value="Hydrolase_4"/>
</dbReference>
<feature type="transmembrane region" description="Helical" evidence="1">
    <location>
        <begin position="20"/>
        <end position="39"/>
    </location>
</feature>
<keyword evidence="3" id="KW-0378">Hydrolase</keyword>
<gene>
    <name evidence="3" type="primary">abhd12</name>
</gene>
<dbReference type="GO" id="GO:0006660">
    <property type="term" value="P:phosphatidylserine catabolic process"/>
    <property type="evidence" value="ECO:0007669"/>
    <property type="project" value="TreeGrafter"/>
</dbReference>
<evidence type="ECO:0000313" key="3">
    <source>
        <dbReference type="EMBL" id="CDW17718.1"/>
    </source>
</evidence>
<dbReference type="OrthoDB" id="10249433at2759"/>
<keyword evidence="1" id="KW-0472">Membrane</keyword>
<feature type="domain" description="Serine aminopeptidase S33" evidence="2">
    <location>
        <begin position="127"/>
        <end position="250"/>
    </location>
</feature>
<dbReference type="PANTHER" id="PTHR12277">
    <property type="entry name" value="ALPHA/BETA HYDROLASE DOMAIN-CONTAINING PROTEIN"/>
    <property type="match status" value="1"/>
</dbReference>
<dbReference type="EMBL" id="HACA01000357">
    <property type="protein sequence ID" value="CDW17718.1"/>
    <property type="molecule type" value="Transcribed_RNA"/>
</dbReference>
<dbReference type="GO" id="GO:0047372">
    <property type="term" value="F:monoacylglycerol lipase activity"/>
    <property type="evidence" value="ECO:0007669"/>
    <property type="project" value="TreeGrafter"/>
</dbReference>
<dbReference type="SUPFAM" id="SSF53474">
    <property type="entry name" value="alpha/beta-Hydrolases"/>
    <property type="match status" value="1"/>
</dbReference>
<accession>A0A0K2SVD2</accession>
<dbReference type="GO" id="GO:0052651">
    <property type="term" value="P:monoacylglycerol catabolic process"/>
    <property type="evidence" value="ECO:0007669"/>
    <property type="project" value="TreeGrafter"/>
</dbReference>
<keyword evidence="1" id="KW-0812">Transmembrane</keyword>
<dbReference type="ESTHER" id="lepsm-a0a0k2swh0">
    <property type="family name" value="ABHD12-PHARC"/>
</dbReference>
<sequence length="358" mass="40917">MLLKRRFRRSILKHKSTQQIIIFGLLLLIILFIIIPVIYHNSATIQRHLVFLPWDLPEFAVKWPKNVDFDLPEKEGLRGTRNFYLETDLGVQVGVWHILPKSVIDSSPNETISEKSFETHFQSGKPIFIYLHGNTGSRGRDHRIEIYKILSNLDYHVIAFDYRGYADSSPAVPTKTGVVQDAISVYKYVQSKCASSPIFIWGHSLGTAVSTQFVNDMSLTNNPPEGLILESPFNNIYDEIKLHPMSFLWRKMPLFDWLFTGNLDKNDVGFASDRLISNIEIPIIILHAEDDLVVPFQLGQKLFKTALKHRSSKAKPIQFIPFSSVHGYGHIYIYAAPELPEIVGKFVTNCLSDTWNDT</sequence>
<evidence type="ECO:0000256" key="1">
    <source>
        <dbReference type="SAM" id="Phobius"/>
    </source>
</evidence>
<organism evidence="3">
    <name type="scientific">Lepeophtheirus salmonis</name>
    <name type="common">Salmon louse</name>
    <name type="synonym">Caligus salmonis</name>
    <dbReference type="NCBI Taxonomy" id="72036"/>
    <lineage>
        <taxon>Eukaryota</taxon>
        <taxon>Metazoa</taxon>
        <taxon>Ecdysozoa</taxon>
        <taxon>Arthropoda</taxon>
        <taxon>Crustacea</taxon>
        <taxon>Multicrustacea</taxon>
        <taxon>Hexanauplia</taxon>
        <taxon>Copepoda</taxon>
        <taxon>Siphonostomatoida</taxon>
        <taxon>Caligidae</taxon>
        <taxon>Lepeophtheirus</taxon>
    </lineage>
</organism>
<dbReference type="PANTHER" id="PTHR12277:SF194">
    <property type="entry name" value="FI04476P"/>
    <property type="match status" value="1"/>
</dbReference>
<keyword evidence="1" id="KW-1133">Transmembrane helix</keyword>
<dbReference type="GO" id="GO:0005789">
    <property type="term" value="C:endoplasmic reticulum membrane"/>
    <property type="evidence" value="ECO:0007669"/>
    <property type="project" value="TreeGrafter"/>
</dbReference>
<dbReference type="GO" id="GO:0004622">
    <property type="term" value="F:phosphatidylcholine lysophospholipase activity"/>
    <property type="evidence" value="ECO:0007669"/>
    <property type="project" value="TreeGrafter"/>
</dbReference>
<dbReference type="InterPro" id="IPR029058">
    <property type="entry name" value="AB_hydrolase_fold"/>
</dbReference>
<name>A0A0K2SVD2_LEPSM</name>
<protein>
    <submittedName>
        <fullName evidence="3">Abhydrolase domain containing 12 [Danio rerio]</fullName>
    </submittedName>
</protein>
<dbReference type="Gene3D" id="3.40.50.1820">
    <property type="entry name" value="alpha/beta hydrolase"/>
    <property type="match status" value="1"/>
</dbReference>